<dbReference type="InterPro" id="IPR018392">
    <property type="entry name" value="LysM"/>
</dbReference>
<evidence type="ECO:0000256" key="6">
    <source>
        <dbReference type="SAM" id="SignalP"/>
    </source>
</evidence>
<comment type="caution">
    <text evidence="8">The sequence shown here is derived from an EMBL/GenBank/DDBJ whole genome shotgun (WGS) entry which is preliminary data.</text>
</comment>
<dbReference type="PANTHER" id="PTHR34997:SF2">
    <property type="entry name" value="LYSM DOMAIN-CONTAINING PROTEIN-RELATED"/>
    <property type="match status" value="1"/>
</dbReference>
<dbReference type="GO" id="GO:0008061">
    <property type="term" value="F:chitin binding"/>
    <property type="evidence" value="ECO:0007669"/>
    <property type="project" value="UniProtKB-KW"/>
</dbReference>
<evidence type="ECO:0000313" key="9">
    <source>
        <dbReference type="Proteomes" id="UP001285441"/>
    </source>
</evidence>
<dbReference type="PROSITE" id="PS51782">
    <property type="entry name" value="LYSM"/>
    <property type="match status" value="5"/>
</dbReference>
<evidence type="ECO:0000259" key="7">
    <source>
        <dbReference type="PROSITE" id="PS51782"/>
    </source>
</evidence>
<keyword evidence="2 6" id="KW-0732">Signal</keyword>
<dbReference type="EMBL" id="JAULSW010000011">
    <property type="protein sequence ID" value="KAK3367563.1"/>
    <property type="molecule type" value="Genomic_DNA"/>
</dbReference>
<sequence>MKSTLLFALLLLAKLAAVQAYTVPPPTTAPRDTIMDCTNWHIGAAGDTCPNLASTYFIQVAQLYRYNPSLASGCKIVIGTSYCVEENWGIPPPPPTSSVKSTSTKPTSTGLVTPTPTQAGMVAGCKKFYFVKKTDTCSSVLTTNGISLSQLFAWNTGVKADCSGLWLEVYVCVSGPGSFSSSTAKATTTAIKTSTGTNGIATPTPTQPPSIVPNCSKFYFVQPGTTCATVLSTNGITLQQLFAWNKGVNADCSGMWSSVYLCVGVTGGTPTSSTKKVTTTTTTPTKPATGTNGIATPTPTQPPSIVPNCNKFYFVKPGTSCSAVLTANGITLPQLFAWNSGVLADCSGMWASVYLCVGVIGGTTTSTKSSSKVPTSTTSPGNGVATPAPIQPGMVTNCKSFYKVVDGDTCEVISTKTKVTVKNLQAWNTLIGSACNVWLGYWLCTAVL</sequence>
<dbReference type="Proteomes" id="UP001285441">
    <property type="component" value="Unassembled WGS sequence"/>
</dbReference>
<feature type="domain" description="LysM" evidence="7">
    <location>
        <begin position="217"/>
        <end position="263"/>
    </location>
</feature>
<feature type="chain" id="PRO_5042288358" evidence="6">
    <location>
        <begin position="21"/>
        <end position="448"/>
    </location>
</feature>
<keyword evidence="9" id="KW-1185">Reference proteome</keyword>
<feature type="region of interest" description="Disordered" evidence="5">
    <location>
        <begin position="94"/>
        <end position="113"/>
    </location>
</feature>
<organism evidence="8 9">
    <name type="scientific">Podospora didyma</name>
    <dbReference type="NCBI Taxonomy" id="330526"/>
    <lineage>
        <taxon>Eukaryota</taxon>
        <taxon>Fungi</taxon>
        <taxon>Dikarya</taxon>
        <taxon>Ascomycota</taxon>
        <taxon>Pezizomycotina</taxon>
        <taxon>Sordariomycetes</taxon>
        <taxon>Sordariomycetidae</taxon>
        <taxon>Sordariales</taxon>
        <taxon>Podosporaceae</taxon>
        <taxon>Podospora</taxon>
    </lineage>
</organism>
<keyword evidence="1" id="KW-0147">Chitin-binding</keyword>
<comment type="similarity">
    <text evidence="4">Belongs to the secreted LysM effector family.</text>
</comment>
<proteinExistence type="inferred from homology"/>
<feature type="compositionally biased region" description="Low complexity" evidence="5">
    <location>
        <begin position="97"/>
        <end position="109"/>
    </location>
</feature>
<feature type="domain" description="LysM" evidence="7">
    <location>
        <begin position="39"/>
        <end position="84"/>
    </location>
</feature>
<dbReference type="Gene3D" id="3.10.350.10">
    <property type="entry name" value="LysM domain"/>
    <property type="match status" value="5"/>
</dbReference>
<evidence type="ECO:0000256" key="2">
    <source>
        <dbReference type="ARBA" id="ARBA00022729"/>
    </source>
</evidence>
<dbReference type="PANTHER" id="PTHR34997">
    <property type="entry name" value="AM15"/>
    <property type="match status" value="1"/>
</dbReference>
<feature type="domain" description="LysM" evidence="7">
    <location>
        <begin position="311"/>
        <end position="357"/>
    </location>
</feature>
<dbReference type="InterPro" id="IPR036779">
    <property type="entry name" value="LysM_dom_sf"/>
</dbReference>
<dbReference type="InterPro" id="IPR052210">
    <property type="entry name" value="LysM1-like"/>
</dbReference>
<dbReference type="SUPFAM" id="SSF54106">
    <property type="entry name" value="LysM domain"/>
    <property type="match status" value="4"/>
</dbReference>
<gene>
    <name evidence="8" type="ORF">B0H63DRAFT_83717</name>
</gene>
<name>A0AAE0K017_9PEZI</name>
<dbReference type="SMART" id="SM00257">
    <property type="entry name" value="LysM"/>
    <property type="match status" value="5"/>
</dbReference>
<feature type="compositionally biased region" description="Low complexity" evidence="5">
    <location>
        <begin position="366"/>
        <end position="380"/>
    </location>
</feature>
<dbReference type="AlphaFoldDB" id="A0AAE0K017"/>
<evidence type="ECO:0000256" key="5">
    <source>
        <dbReference type="SAM" id="MobiDB-lite"/>
    </source>
</evidence>
<dbReference type="Pfam" id="PF01476">
    <property type="entry name" value="LysM"/>
    <property type="match status" value="3"/>
</dbReference>
<evidence type="ECO:0000256" key="3">
    <source>
        <dbReference type="ARBA" id="ARBA00023026"/>
    </source>
</evidence>
<feature type="compositionally biased region" description="Low complexity" evidence="5">
    <location>
        <begin position="273"/>
        <end position="291"/>
    </location>
</feature>
<reference evidence="8" key="1">
    <citation type="journal article" date="2023" name="Mol. Phylogenet. Evol.">
        <title>Genome-scale phylogeny and comparative genomics of the fungal order Sordariales.</title>
        <authorList>
            <person name="Hensen N."/>
            <person name="Bonometti L."/>
            <person name="Westerberg I."/>
            <person name="Brannstrom I.O."/>
            <person name="Guillou S."/>
            <person name="Cros-Aarteil S."/>
            <person name="Calhoun S."/>
            <person name="Haridas S."/>
            <person name="Kuo A."/>
            <person name="Mondo S."/>
            <person name="Pangilinan J."/>
            <person name="Riley R."/>
            <person name="LaButti K."/>
            <person name="Andreopoulos B."/>
            <person name="Lipzen A."/>
            <person name="Chen C."/>
            <person name="Yan M."/>
            <person name="Daum C."/>
            <person name="Ng V."/>
            <person name="Clum A."/>
            <person name="Steindorff A."/>
            <person name="Ohm R.A."/>
            <person name="Martin F."/>
            <person name="Silar P."/>
            <person name="Natvig D.O."/>
            <person name="Lalanne C."/>
            <person name="Gautier V."/>
            <person name="Ament-Velasquez S.L."/>
            <person name="Kruys A."/>
            <person name="Hutchinson M.I."/>
            <person name="Powell A.J."/>
            <person name="Barry K."/>
            <person name="Miller A.N."/>
            <person name="Grigoriev I.V."/>
            <person name="Debuchy R."/>
            <person name="Gladieux P."/>
            <person name="Hiltunen Thoren M."/>
            <person name="Johannesson H."/>
        </authorList>
    </citation>
    <scope>NUCLEOTIDE SEQUENCE</scope>
    <source>
        <strain evidence="8">CBS 232.78</strain>
    </source>
</reference>
<dbReference type="CDD" id="cd00118">
    <property type="entry name" value="LysM"/>
    <property type="match status" value="5"/>
</dbReference>
<evidence type="ECO:0000313" key="8">
    <source>
        <dbReference type="EMBL" id="KAK3367563.1"/>
    </source>
</evidence>
<evidence type="ECO:0000256" key="1">
    <source>
        <dbReference type="ARBA" id="ARBA00022669"/>
    </source>
</evidence>
<feature type="region of interest" description="Disordered" evidence="5">
    <location>
        <begin position="273"/>
        <end position="300"/>
    </location>
</feature>
<protein>
    <submittedName>
        <fullName evidence="8">LysM domain-containing protein</fullName>
    </submittedName>
</protein>
<reference evidence="8" key="2">
    <citation type="submission" date="2023-06" db="EMBL/GenBank/DDBJ databases">
        <authorList>
            <consortium name="Lawrence Berkeley National Laboratory"/>
            <person name="Haridas S."/>
            <person name="Hensen N."/>
            <person name="Bonometti L."/>
            <person name="Westerberg I."/>
            <person name="Brannstrom I.O."/>
            <person name="Guillou S."/>
            <person name="Cros-Aarteil S."/>
            <person name="Calhoun S."/>
            <person name="Kuo A."/>
            <person name="Mondo S."/>
            <person name="Pangilinan J."/>
            <person name="Riley R."/>
            <person name="LaButti K."/>
            <person name="Andreopoulos B."/>
            <person name="Lipzen A."/>
            <person name="Chen C."/>
            <person name="Yanf M."/>
            <person name="Daum C."/>
            <person name="Ng V."/>
            <person name="Clum A."/>
            <person name="Steindorff A."/>
            <person name="Ohm R."/>
            <person name="Martin F."/>
            <person name="Silar P."/>
            <person name="Natvig D."/>
            <person name="Lalanne C."/>
            <person name="Gautier V."/>
            <person name="Ament-velasquez S.L."/>
            <person name="Kruys A."/>
            <person name="Hutchinson M.I."/>
            <person name="Powell A.J."/>
            <person name="Barry K."/>
            <person name="Miller A.N."/>
            <person name="Grigoriev I.V."/>
            <person name="Debuchy R."/>
            <person name="Gladieux P."/>
            <person name="Thoren M.H."/>
            <person name="Johannesson H."/>
        </authorList>
    </citation>
    <scope>NUCLEOTIDE SEQUENCE</scope>
    <source>
        <strain evidence="8">CBS 232.78</strain>
    </source>
</reference>
<accession>A0AAE0K017</accession>
<evidence type="ECO:0000256" key="4">
    <source>
        <dbReference type="ARBA" id="ARBA00044955"/>
    </source>
</evidence>
<feature type="signal peptide" evidence="6">
    <location>
        <begin position="1"/>
        <end position="20"/>
    </location>
</feature>
<keyword evidence="3" id="KW-0843">Virulence</keyword>
<feature type="domain" description="LysM" evidence="7">
    <location>
        <begin position="400"/>
        <end position="445"/>
    </location>
</feature>
<feature type="domain" description="LysM" evidence="7">
    <location>
        <begin position="127"/>
        <end position="173"/>
    </location>
</feature>
<feature type="region of interest" description="Disordered" evidence="5">
    <location>
        <begin position="366"/>
        <end position="386"/>
    </location>
</feature>